<evidence type="ECO:0008006" key="4">
    <source>
        <dbReference type="Google" id="ProtNLM"/>
    </source>
</evidence>
<dbReference type="Gene3D" id="1.10.287.70">
    <property type="match status" value="1"/>
</dbReference>
<keyword evidence="1" id="KW-0812">Transmembrane</keyword>
<keyword evidence="1" id="KW-1133">Transmembrane helix</keyword>
<evidence type="ECO:0000313" key="2">
    <source>
        <dbReference type="EMBL" id="KAK8744781.1"/>
    </source>
</evidence>
<keyword evidence="1" id="KW-0472">Membrane</keyword>
<protein>
    <recommendedName>
        <fullName evidence="4">Ionotropic glutamate receptor C-terminal domain-containing protein</fullName>
    </recommendedName>
</protein>
<sequence length="156" mass="17924">WPNSPDAGVLRILFWMMYVIGLVVMAAYSATLVSFLTVVNDQLPFDTLEDLKQLQKYRLGIQKGSMLEEFFKNQNFLVYYKALIEPYTDTLKKSIIELRTLALKNSDYAYVGSYEVQRLDSVGACIFKSAHRHLLFNDGALAWPQGSPYLQLFDHL</sequence>
<dbReference type="Proteomes" id="UP001445076">
    <property type="component" value="Unassembled WGS sequence"/>
</dbReference>
<feature type="non-terminal residue" evidence="2">
    <location>
        <position position="1"/>
    </location>
</feature>
<gene>
    <name evidence="2" type="ORF">OTU49_000614</name>
</gene>
<organism evidence="2 3">
    <name type="scientific">Cherax quadricarinatus</name>
    <name type="common">Australian red claw crayfish</name>
    <dbReference type="NCBI Taxonomy" id="27406"/>
    <lineage>
        <taxon>Eukaryota</taxon>
        <taxon>Metazoa</taxon>
        <taxon>Ecdysozoa</taxon>
        <taxon>Arthropoda</taxon>
        <taxon>Crustacea</taxon>
        <taxon>Multicrustacea</taxon>
        <taxon>Malacostraca</taxon>
        <taxon>Eumalacostraca</taxon>
        <taxon>Eucarida</taxon>
        <taxon>Decapoda</taxon>
        <taxon>Pleocyemata</taxon>
        <taxon>Astacidea</taxon>
        <taxon>Parastacoidea</taxon>
        <taxon>Parastacidae</taxon>
        <taxon>Cherax</taxon>
    </lineage>
</organism>
<evidence type="ECO:0000313" key="3">
    <source>
        <dbReference type="Proteomes" id="UP001445076"/>
    </source>
</evidence>
<dbReference type="SUPFAM" id="SSF53850">
    <property type="entry name" value="Periplasmic binding protein-like II"/>
    <property type="match status" value="1"/>
</dbReference>
<name>A0AAW0XY66_CHEQU</name>
<proteinExistence type="predicted"/>
<evidence type="ECO:0000256" key="1">
    <source>
        <dbReference type="SAM" id="Phobius"/>
    </source>
</evidence>
<reference evidence="2 3" key="1">
    <citation type="journal article" date="2024" name="BMC Genomics">
        <title>Genome assembly of redclaw crayfish (Cherax quadricarinatus) provides insights into its immune adaptation and hypoxia tolerance.</title>
        <authorList>
            <person name="Liu Z."/>
            <person name="Zheng J."/>
            <person name="Li H."/>
            <person name="Fang K."/>
            <person name="Wang S."/>
            <person name="He J."/>
            <person name="Zhou D."/>
            <person name="Weng S."/>
            <person name="Chi M."/>
            <person name="Gu Z."/>
            <person name="He J."/>
            <person name="Li F."/>
            <person name="Wang M."/>
        </authorList>
    </citation>
    <scope>NUCLEOTIDE SEQUENCE [LARGE SCALE GENOMIC DNA]</scope>
    <source>
        <strain evidence="2">ZL_2023a</strain>
    </source>
</reference>
<dbReference type="AlphaFoldDB" id="A0AAW0XY66"/>
<feature type="transmembrane region" description="Helical" evidence="1">
    <location>
        <begin position="12"/>
        <end position="39"/>
    </location>
</feature>
<keyword evidence="3" id="KW-1185">Reference proteome</keyword>
<accession>A0AAW0XY66</accession>
<dbReference type="EMBL" id="JARKIK010000021">
    <property type="protein sequence ID" value="KAK8744781.1"/>
    <property type="molecule type" value="Genomic_DNA"/>
</dbReference>
<comment type="caution">
    <text evidence="2">The sequence shown here is derived from an EMBL/GenBank/DDBJ whole genome shotgun (WGS) entry which is preliminary data.</text>
</comment>